<accession>A0A1I7RKZ3</accession>
<feature type="compositionally biased region" description="Basic and acidic residues" evidence="3">
    <location>
        <begin position="449"/>
        <end position="468"/>
    </location>
</feature>
<dbReference type="PANTHER" id="PTHR47537">
    <property type="entry name" value="CUBILIN"/>
    <property type="match status" value="1"/>
</dbReference>
<dbReference type="Proteomes" id="UP000659654">
    <property type="component" value="Unassembled WGS sequence"/>
</dbReference>
<reference evidence="9" key="1">
    <citation type="submission" date="2016-11" db="UniProtKB">
        <authorList>
            <consortium name="WormBaseParasite"/>
        </authorList>
    </citation>
    <scope>IDENTIFICATION</scope>
</reference>
<evidence type="ECO:0000256" key="4">
    <source>
        <dbReference type="SAM" id="SignalP"/>
    </source>
</evidence>
<evidence type="ECO:0000313" key="7">
    <source>
        <dbReference type="Proteomes" id="UP000095284"/>
    </source>
</evidence>
<keyword evidence="1" id="KW-1015">Disulfide bond</keyword>
<organism evidence="7 9">
    <name type="scientific">Bursaphelenchus xylophilus</name>
    <name type="common">Pinewood nematode worm</name>
    <name type="synonym">Aphelenchoides xylophilus</name>
    <dbReference type="NCBI Taxonomy" id="6326"/>
    <lineage>
        <taxon>Eukaryota</taxon>
        <taxon>Metazoa</taxon>
        <taxon>Ecdysozoa</taxon>
        <taxon>Nematoda</taxon>
        <taxon>Chromadorea</taxon>
        <taxon>Rhabditida</taxon>
        <taxon>Tylenchina</taxon>
        <taxon>Tylenchomorpha</taxon>
        <taxon>Aphelenchoidea</taxon>
        <taxon>Aphelenchoididae</taxon>
        <taxon>Bursaphelenchus</taxon>
    </lineage>
</organism>
<dbReference type="CDD" id="cd00041">
    <property type="entry name" value="CUB"/>
    <property type="match status" value="2"/>
</dbReference>
<reference evidence="6" key="2">
    <citation type="submission" date="2020-09" db="EMBL/GenBank/DDBJ databases">
        <authorList>
            <person name="Kikuchi T."/>
        </authorList>
    </citation>
    <scope>NUCLEOTIDE SEQUENCE</scope>
    <source>
        <strain evidence="6">Ka4C1</strain>
    </source>
</reference>
<name>A0A1I7RKZ3_BURXY</name>
<dbReference type="Proteomes" id="UP000582659">
    <property type="component" value="Unassembled WGS sequence"/>
</dbReference>
<dbReference type="eggNOG" id="KOG4292">
    <property type="taxonomic scope" value="Eukaryota"/>
</dbReference>
<dbReference type="InterPro" id="IPR035914">
    <property type="entry name" value="Sperma_CUB_dom_sf"/>
</dbReference>
<dbReference type="Gene3D" id="2.60.120.290">
    <property type="entry name" value="Spermadhesin, CUB domain"/>
    <property type="match status" value="2"/>
</dbReference>
<sequence length="506" mass="57832">MKRRRRLPCILSLTMLMMLYSSCGATECRNGSVERIVAMERKEDFITSPGYPLPYQVGVQCLYELEAPLEAALVIKIELLELDLSEKYSHSKQCLWDYIIFVVFDREGKQHVSKRYCGRPQTLPTLDTMQSKMHIIFVSSDQSQQEHEHRGFKIRYTFLPESEIGAPLSVYNDPDGRFRRECGGSTLPNEITGEITNPGFPLTYPRNITCFWLIRVPAGHRVYVRLTHLQLSTTVAECDRASLSIIEGYRHDLAQRKRPKMSTAGTDEVQFCGSHLYYNEEGMKSYLSNSNRVVIRFNSMDYPSTEQQQKYHEQGTPIGFKILWTEVHSLVPTEDVYDEDEDPECKGFTCKGGSFCLDDGQNICAERTRLCINETLRCNGVSNCAENDDSDEELCYTERAFIYGGALTVFSLLSLATCVILKCCLSNNKAIPSDQVIDTRRPRIPPSRDSLKIIDKKRESQRNKDDCPAPRNGSEMVVWQIASPRMDRYSIDPAFRTDMPIERALV</sequence>
<dbReference type="AlphaFoldDB" id="A0A1I7RKZ3"/>
<evidence type="ECO:0000313" key="6">
    <source>
        <dbReference type="EMBL" id="CAD5209013.1"/>
    </source>
</evidence>
<dbReference type="PANTHER" id="PTHR47537:SF5">
    <property type="entry name" value="CUB DOMAIN-CONTAINING PROTEIN"/>
    <property type="match status" value="1"/>
</dbReference>
<dbReference type="WBParaSite" id="BXY_0137800.1">
    <property type="protein sequence ID" value="BXY_0137800.1"/>
    <property type="gene ID" value="BXY_0137800"/>
</dbReference>
<evidence type="ECO:0000259" key="5">
    <source>
        <dbReference type="PROSITE" id="PS01180"/>
    </source>
</evidence>
<dbReference type="InterPro" id="IPR053207">
    <property type="entry name" value="Non-NMDA_GluR_Accessory"/>
</dbReference>
<keyword evidence="4" id="KW-0732">Signal</keyword>
<dbReference type="EMBL" id="CAJFCV020000001">
    <property type="protein sequence ID" value="CAG9083680.1"/>
    <property type="molecule type" value="Genomic_DNA"/>
</dbReference>
<proteinExistence type="predicted"/>
<dbReference type="PROSITE" id="PS01180">
    <property type="entry name" value="CUB"/>
    <property type="match status" value="2"/>
</dbReference>
<feature type="domain" description="CUB" evidence="5">
    <location>
        <begin position="182"/>
        <end position="327"/>
    </location>
</feature>
<feature type="signal peptide" evidence="4">
    <location>
        <begin position="1"/>
        <end position="25"/>
    </location>
</feature>
<dbReference type="OrthoDB" id="10020456at2759"/>
<evidence type="ECO:0000256" key="1">
    <source>
        <dbReference type="ARBA" id="ARBA00023157"/>
    </source>
</evidence>
<dbReference type="SUPFAM" id="SSF49854">
    <property type="entry name" value="Spermadhesin, CUB domain"/>
    <property type="match status" value="2"/>
</dbReference>
<evidence type="ECO:0000313" key="9">
    <source>
        <dbReference type="WBParaSite" id="BXY_0137800.1"/>
    </source>
</evidence>
<dbReference type="InterPro" id="IPR000859">
    <property type="entry name" value="CUB_dom"/>
</dbReference>
<dbReference type="Pfam" id="PF00431">
    <property type="entry name" value="CUB"/>
    <property type="match status" value="2"/>
</dbReference>
<evidence type="ECO:0000256" key="2">
    <source>
        <dbReference type="PROSITE-ProRule" id="PRU00059"/>
    </source>
</evidence>
<feature type="region of interest" description="Disordered" evidence="3">
    <location>
        <begin position="439"/>
        <end position="472"/>
    </location>
</feature>
<dbReference type="SMR" id="A0A1I7RKZ3"/>
<keyword evidence="8" id="KW-1185">Reference proteome</keyword>
<evidence type="ECO:0000313" key="8">
    <source>
        <dbReference type="Proteomes" id="UP000659654"/>
    </source>
</evidence>
<protein>
    <submittedName>
        <fullName evidence="6">(pine wood nematode) hypothetical protein</fullName>
    </submittedName>
</protein>
<feature type="domain" description="CUB" evidence="5">
    <location>
        <begin position="23"/>
        <end position="159"/>
    </location>
</feature>
<feature type="chain" id="PRO_5036021837" evidence="4">
    <location>
        <begin position="26"/>
        <end position="506"/>
    </location>
</feature>
<comment type="caution">
    <text evidence="2">Lacks conserved residue(s) required for the propagation of feature annotation.</text>
</comment>
<dbReference type="SMART" id="SM00042">
    <property type="entry name" value="CUB"/>
    <property type="match status" value="2"/>
</dbReference>
<dbReference type="EMBL" id="CAJFDI010000001">
    <property type="protein sequence ID" value="CAD5209013.1"/>
    <property type="molecule type" value="Genomic_DNA"/>
</dbReference>
<dbReference type="GO" id="GO:0005886">
    <property type="term" value="C:plasma membrane"/>
    <property type="evidence" value="ECO:0007669"/>
    <property type="project" value="TreeGrafter"/>
</dbReference>
<gene>
    <name evidence="6" type="ORF">BXYJ_LOCUS1230</name>
</gene>
<evidence type="ECO:0000256" key="3">
    <source>
        <dbReference type="SAM" id="MobiDB-lite"/>
    </source>
</evidence>
<dbReference type="Proteomes" id="UP000095284">
    <property type="component" value="Unplaced"/>
</dbReference>